<sequence>MVLQRHMSSFIWLWSLRRPAFIIKHRSHLLLGIQTLSNNSHSLFWSAVRWNTEFLPQRSHCLMLK</sequence>
<organism evidence="1 2">
    <name type="scientific">Pisolithus tinctorius Marx 270</name>
    <dbReference type="NCBI Taxonomy" id="870435"/>
    <lineage>
        <taxon>Eukaryota</taxon>
        <taxon>Fungi</taxon>
        <taxon>Dikarya</taxon>
        <taxon>Basidiomycota</taxon>
        <taxon>Agaricomycotina</taxon>
        <taxon>Agaricomycetes</taxon>
        <taxon>Agaricomycetidae</taxon>
        <taxon>Boletales</taxon>
        <taxon>Sclerodermatineae</taxon>
        <taxon>Pisolithaceae</taxon>
        <taxon>Pisolithus</taxon>
    </lineage>
</organism>
<dbReference type="AlphaFoldDB" id="A0A0C3JK19"/>
<accession>A0A0C3JK19</accession>
<gene>
    <name evidence="1" type="ORF">M404DRAFT_1005773</name>
</gene>
<evidence type="ECO:0000313" key="2">
    <source>
        <dbReference type="Proteomes" id="UP000054217"/>
    </source>
</evidence>
<dbReference type="InParanoid" id="A0A0C3JK19"/>
<dbReference type="EMBL" id="KN832022">
    <property type="protein sequence ID" value="KIN97921.1"/>
    <property type="molecule type" value="Genomic_DNA"/>
</dbReference>
<dbReference type="Proteomes" id="UP000054217">
    <property type="component" value="Unassembled WGS sequence"/>
</dbReference>
<evidence type="ECO:0000313" key="1">
    <source>
        <dbReference type="EMBL" id="KIN97921.1"/>
    </source>
</evidence>
<proteinExistence type="predicted"/>
<protein>
    <submittedName>
        <fullName evidence="1">Uncharacterized protein</fullName>
    </submittedName>
</protein>
<name>A0A0C3JK19_PISTI</name>
<reference evidence="1 2" key="1">
    <citation type="submission" date="2014-04" db="EMBL/GenBank/DDBJ databases">
        <authorList>
            <consortium name="DOE Joint Genome Institute"/>
            <person name="Kuo A."/>
            <person name="Kohler A."/>
            <person name="Costa M.D."/>
            <person name="Nagy L.G."/>
            <person name="Floudas D."/>
            <person name="Copeland A."/>
            <person name="Barry K.W."/>
            <person name="Cichocki N."/>
            <person name="Veneault-Fourrey C."/>
            <person name="LaButti K."/>
            <person name="Lindquist E.A."/>
            <person name="Lipzen A."/>
            <person name="Lundell T."/>
            <person name="Morin E."/>
            <person name="Murat C."/>
            <person name="Sun H."/>
            <person name="Tunlid A."/>
            <person name="Henrissat B."/>
            <person name="Grigoriev I.V."/>
            <person name="Hibbett D.S."/>
            <person name="Martin F."/>
            <person name="Nordberg H.P."/>
            <person name="Cantor M.N."/>
            <person name="Hua S.X."/>
        </authorList>
    </citation>
    <scope>NUCLEOTIDE SEQUENCE [LARGE SCALE GENOMIC DNA]</scope>
    <source>
        <strain evidence="1 2">Marx 270</strain>
    </source>
</reference>
<dbReference type="HOGENOM" id="CLU_2873964_0_0_1"/>
<keyword evidence="2" id="KW-1185">Reference proteome</keyword>
<reference evidence="2" key="2">
    <citation type="submission" date="2015-01" db="EMBL/GenBank/DDBJ databases">
        <title>Evolutionary Origins and Diversification of the Mycorrhizal Mutualists.</title>
        <authorList>
            <consortium name="DOE Joint Genome Institute"/>
            <consortium name="Mycorrhizal Genomics Consortium"/>
            <person name="Kohler A."/>
            <person name="Kuo A."/>
            <person name="Nagy L.G."/>
            <person name="Floudas D."/>
            <person name="Copeland A."/>
            <person name="Barry K.W."/>
            <person name="Cichocki N."/>
            <person name="Veneault-Fourrey C."/>
            <person name="LaButti K."/>
            <person name="Lindquist E.A."/>
            <person name="Lipzen A."/>
            <person name="Lundell T."/>
            <person name="Morin E."/>
            <person name="Murat C."/>
            <person name="Riley R."/>
            <person name="Ohm R."/>
            <person name="Sun H."/>
            <person name="Tunlid A."/>
            <person name="Henrissat B."/>
            <person name="Grigoriev I.V."/>
            <person name="Hibbett D.S."/>
            <person name="Martin F."/>
        </authorList>
    </citation>
    <scope>NUCLEOTIDE SEQUENCE [LARGE SCALE GENOMIC DNA]</scope>
    <source>
        <strain evidence="2">Marx 270</strain>
    </source>
</reference>